<keyword evidence="1" id="KW-1133">Transmembrane helix</keyword>
<evidence type="ECO:0000256" key="1">
    <source>
        <dbReference type="SAM" id="Phobius"/>
    </source>
</evidence>
<accession>G0PI68</accession>
<feature type="transmembrane region" description="Helical" evidence="1">
    <location>
        <begin position="152"/>
        <end position="169"/>
    </location>
</feature>
<dbReference type="Proteomes" id="UP000008068">
    <property type="component" value="Unassembled WGS sequence"/>
</dbReference>
<keyword evidence="1" id="KW-0812">Transmembrane</keyword>
<gene>
    <name evidence="2" type="ORF">CAEBREN_30444</name>
</gene>
<evidence type="ECO:0000313" key="3">
    <source>
        <dbReference type="Proteomes" id="UP000008068"/>
    </source>
</evidence>
<keyword evidence="3" id="KW-1185">Reference proteome</keyword>
<dbReference type="EMBL" id="GL380535">
    <property type="protein sequence ID" value="EGT57328.1"/>
    <property type="molecule type" value="Genomic_DNA"/>
</dbReference>
<dbReference type="AlphaFoldDB" id="G0PI68"/>
<protein>
    <submittedName>
        <fullName evidence="2">Uncharacterized protein</fullName>
    </submittedName>
</protein>
<dbReference type="InParanoid" id="G0PI68"/>
<sequence>MWQESRHERKRNVLGTFQGNMIKNLKIQYVVLDLRDFYISKGGKMSDDFEEIVRNKLDVMYCNVKIPSNKMCHIMDILLLTLFKMSADSTYFMPNTVELKKILNSFDDLRSHYGFQLRDDLKEKLAQVRKKSRRRWESEFFLEKQIHLYEKWFAVVLLVSTIWIYWMTWPPE</sequence>
<proteinExistence type="predicted"/>
<organism evidence="3">
    <name type="scientific">Caenorhabditis brenneri</name>
    <name type="common">Nematode worm</name>
    <dbReference type="NCBI Taxonomy" id="135651"/>
    <lineage>
        <taxon>Eukaryota</taxon>
        <taxon>Metazoa</taxon>
        <taxon>Ecdysozoa</taxon>
        <taxon>Nematoda</taxon>
        <taxon>Chromadorea</taxon>
        <taxon>Rhabditida</taxon>
        <taxon>Rhabditina</taxon>
        <taxon>Rhabditomorpha</taxon>
        <taxon>Rhabditoidea</taxon>
        <taxon>Rhabditidae</taxon>
        <taxon>Peloderinae</taxon>
        <taxon>Caenorhabditis</taxon>
    </lineage>
</organism>
<keyword evidence="1" id="KW-0472">Membrane</keyword>
<evidence type="ECO:0000313" key="2">
    <source>
        <dbReference type="EMBL" id="EGT57328.1"/>
    </source>
</evidence>
<reference evidence="3" key="1">
    <citation type="submission" date="2011-07" db="EMBL/GenBank/DDBJ databases">
        <authorList>
            <consortium name="Caenorhabditis brenneri Sequencing and Analysis Consortium"/>
            <person name="Wilson R.K."/>
        </authorList>
    </citation>
    <scope>NUCLEOTIDE SEQUENCE [LARGE SCALE GENOMIC DNA]</scope>
    <source>
        <strain evidence="3">PB2801</strain>
    </source>
</reference>
<dbReference type="HOGENOM" id="CLU_1556637_0_0_1"/>
<name>G0PI68_CAEBE</name>